<feature type="domain" description="EF-hand" evidence="6">
    <location>
        <begin position="16"/>
        <end position="51"/>
    </location>
</feature>
<dbReference type="RefSeq" id="XP_004339787.1">
    <property type="nucleotide sequence ID" value="XM_004339739.1"/>
</dbReference>
<feature type="domain" description="EF-hand" evidence="6">
    <location>
        <begin position="52"/>
        <end position="87"/>
    </location>
</feature>
<dbReference type="OrthoDB" id="186625at2759"/>
<dbReference type="GO" id="GO:0048306">
    <property type="term" value="F:calcium-dependent protein binding"/>
    <property type="evidence" value="ECO:0007669"/>
    <property type="project" value="UniProtKB-ARBA"/>
</dbReference>
<evidence type="ECO:0000256" key="2">
    <source>
        <dbReference type="ARBA" id="ARBA00022490"/>
    </source>
</evidence>
<dbReference type="InterPro" id="IPR018247">
    <property type="entry name" value="EF_Hand_1_Ca_BS"/>
</dbReference>
<organism evidence="7 8">
    <name type="scientific">Acanthamoeba castellanii (strain ATCC 30010 / Neff)</name>
    <dbReference type="NCBI Taxonomy" id="1257118"/>
    <lineage>
        <taxon>Eukaryota</taxon>
        <taxon>Amoebozoa</taxon>
        <taxon>Discosea</taxon>
        <taxon>Longamoebia</taxon>
        <taxon>Centramoebida</taxon>
        <taxon>Acanthamoebidae</taxon>
        <taxon>Acanthamoeba</taxon>
    </lineage>
</organism>
<dbReference type="SMART" id="SM00054">
    <property type="entry name" value="EFh"/>
    <property type="match status" value="2"/>
</dbReference>
<dbReference type="PANTHER" id="PTHR46212:SF3">
    <property type="entry name" value="GH27120P"/>
    <property type="match status" value="1"/>
</dbReference>
<evidence type="ECO:0000256" key="1">
    <source>
        <dbReference type="ARBA" id="ARBA00004496"/>
    </source>
</evidence>
<dbReference type="PROSITE" id="PS00018">
    <property type="entry name" value="EF_HAND_1"/>
    <property type="match status" value="2"/>
</dbReference>
<reference evidence="7 8" key="1">
    <citation type="journal article" date="2013" name="Genome Biol.">
        <title>Genome of Acanthamoeba castellanii highlights extensive lateral gene transfer and early evolution of tyrosine kinase signaling.</title>
        <authorList>
            <person name="Clarke M."/>
            <person name="Lohan A.J."/>
            <person name="Liu B."/>
            <person name="Lagkouvardos I."/>
            <person name="Roy S."/>
            <person name="Zafar N."/>
            <person name="Bertelli C."/>
            <person name="Schilde C."/>
            <person name="Kianianmomeni A."/>
            <person name="Burglin T.R."/>
            <person name="Frech C."/>
            <person name="Turcotte B."/>
            <person name="Kopec K.O."/>
            <person name="Synnott J.M."/>
            <person name="Choo C."/>
            <person name="Paponov I."/>
            <person name="Finkler A."/>
            <person name="Soon Heng Tan C."/>
            <person name="Hutchins A.P."/>
            <person name="Weinmeier T."/>
            <person name="Rattei T."/>
            <person name="Chu J.S."/>
            <person name="Gimenez G."/>
            <person name="Irimia M."/>
            <person name="Rigden D.J."/>
            <person name="Fitzpatrick D.A."/>
            <person name="Lorenzo-Morales J."/>
            <person name="Bateman A."/>
            <person name="Chiu C.H."/>
            <person name="Tang P."/>
            <person name="Hegemann P."/>
            <person name="Fromm H."/>
            <person name="Raoult D."/>
            <person name="Greub G."/>
            <person name="Miranda-Saavedra D."/>
            <person name="Chen N."/>
            <person name="Nash P."/>
            <person name="Ginger M.L."/>
            <person name="Horn M."/>
            <person name="Schaap P."/>
            <person name="Caler L."/>
            <person name="Loftus B."/>
        </authorList>
    </citation>
    <scope>NUCLEOTIDE SEQUENCE [LARGE SCALE GENOMIC DNA]</scope>
    <source>
        <strain evidence="7 8">Neff</strain>
    </source>
</reference>
<evidence type="ECO:0000313" key="8">
    <source>
        <dbReference type="Proteomes" id="UP000011083"/>
    </source>
</evidence>
<keyword evidence="2" id="KW-0963">Cytoplasm</keyword>
<dbReference type="InterPro" id="IPR051426">
    <property type="entry name" value="Peflin/Sorcin_CaBP"/>
</dbReference>
<evidence type="ECO:0000313" key="7">
    <source>
        <dbReference type="EMBL" id="ELR17774.1"/>
    </source>
</evidence>
<gene>
    <name evidence="7" type="ORF">ACA1_065950</name>
</gene>
<evidence type="ECO:0000256" key="3">
    <source>
        <dbReference type="ARBA" id="ARBA00022723"/>
    </source>
</evidence>
<comment type="subcellular location">
    <subcellularLocation>
        <location evidence="1">Cytoplasm</location>
    </subcellularLocation>
</comment>
<dbReference type="PROSITE" id="PS50222">
    <property type="entry name" value="EF_HAND_2"/>
    <property type="match status" value="2"/>
</dbReference>
<evidence type="ECO:0000259" key="6">
    <source>
        <dbReference type="PROSITE" id="PS50222"/>
    </source>
</evidence>
<dbReference type="EMBL" id="KB007974">
    <property type="protein sequence ID" value="ELR17774.1"/>
    <property type="molecule type" value="Genomic_DNA"/>
</dbReference>
<name>L8GWZ0_ACACF</name>
<proteinExistence type="predicted"/>
<protein>
    <submittedName>
        <fullName evidence="7">Programmed cell death protein 6, putative</fullName>
    </submittedName>
</protein>
<keyword evidence="4" id="KW-0677">Repeat</keyword>
<dbReference type="InterPro" id="IPR011992">
    <property type="entry name" value="EF-hand-dom_pair"/>
</dbReference>
<keyword evidence="3" id="KW-0479">Metal-binding</keyword>
<evidence type="ECO:0000256" key="5">
    <source>
        <dbReference type="ARBA" id="ARBA00022837"/>
    </source>
</evidence>
<dbReference type="Gene3D" id="1.10.238.10">
    <property type="entry name" value="EF-hand"/>
    <property type="match status" value="1"/>
</dbReference>
<dbReference type="GeneID" id="14918210"/>
<keyword evidence="8" id="KW-1185">Reference proteome</keyword>
<dbReference type="GO" id="GO:0005509">
    <property type="term" value="F:calcium ion binding"/>
    <property type="evidence" value="ECO:0007669"/>
    <property type="project" value="InterPro"/>
</dbReference>
<dbReference type="KEGG" id="acan:ACA1_065950"/>
<accession>L8GWZ0</accession>
<dbReference type="InterPro" id="IPR002048">
    <property type="entry name" value="EF_hand_dom"/>
</dbReference>
<dbReference type="GO" id="GO:0005737">
    <property type="term" value="C:cytoplasm"/>
    <property type="evidence" value="ECO:0007669"/>
    <property type="project" value="UniProtKB-SubCell"/>
</dbReference>
<dbReference type="PANTHER" id="PTHR46212">
    <property type="entry name" value="PEFLIN"/>
    <property type="match status" value="1"/>
</dbReference>
<dbReference type="VEuPathDB" id="AmoebaDB:ACA1_065950"/>
<dbReference type="STRING" id="1257118.L8GWZ0"/>
<evidence type="ECO:0000256" key="4">
    <source>
        <dbReference type="ARBA" id="ARBA00022737"/>
    </source>
</evidence>
<keyword evidence="5" id="KW-0106">Calcium</keyword>
<dbReference type="AlphaFoldDB" id="L8GWZ0"/>
<dbReference type="Proteomes" id="UP000011083">
    <property type="component" value="Unassembled WGS sequence"/>
</dbReference>
<dbReference type="SUPFAM" id="SSF47473">
    <property type="entry name" value="EF-hand"/>
    <property type="match status" value="1"/>
</dbReference>
<dbReference type="Pfam" id="PF13499">
    <property type="entry name" value="EF-hand_7"/>
    <property type="match status" value="1"/>
</dbReference>
<sequence>MALVTSFASYFGTDAQLVSQIQAWFSAVDTDRSGQLDQGELGRALQQAGLNFGPATLRRLLTTFDLDRSGHLGVNEFVCLYQFVLSLRNSFASQDRDRSGKLDNWNEITAALAQGGFQLSPPAINSVLTRFDPNRVGLTLEAFTEVALFLASLRSYFDFYAHQPKPQGFGQPPASQGPPGITPTNATITLSFDQLACATPYFLSPSPESAPAGSAPVAIQTTSIGGMTRVMRSSLSVIAAAPVSLWNSVAVRGLPNSQVFCLAA</sequence>